<evidence type="ECO:0000313" key="2">
    <source>
        <dbReference type="EMBL" id="KAF5215718.1"/>
    </source>
</evidence>
<evidence type="ECO:0000313" key="3">
    <source>
        <dbReference type="Proteomes" id="UP000583944"/>
    </source>
</evidence>
<evidence type="ECO:0000256" key="1">
    <source>
        <dbReference type="SAM" id="MobiDB-lite"/>
    </source>
</evidence>
<feature type="region of interest" description="Disordered" evidence="1">
    <location>
        <begin position="1"/>
        <end position="116"/>
    </location>
</feature>
<dbReference type="AlphaFoldDB" id="A0A7J6XPF3"/>
<organism evidence="2 3">
    <name type="scientific">Trypanosoma cruzi</name>
    <dbReference type="NCBI Taxonomy" id="5693"/>
    <lineage>
        <taxon>Eukaryota</taxon>
        <taxon>Discoba</taxon>
        <taxon>Euglenozoa</taxon>
        <taxon>Kinetoplastea</taxon>
        <taxon>Metakinetoplastina</taxon>
        <taxon>Trypanosomatida</taxon>
        <taxon>Trypanosomatidae</taxon>
        <taxon>Trypanosoma</taxon>
        <taxon>Schizotrypanum</taxon>
    </lineage>
</organism>
<accession>A0A7J6XPF3</accession>
<sequence length="224" mass="24762">MESNRGDERCGRHTQTEGTPHEERAADRHAPYAAHHARHTLQSTATGTHTHSPAATPTHRWKREKQTGAAHKAPPHAHTARAVRRVCSPHGGHAHTRGGAAHTATQKQTSNKKRKIPAHQLNCWSTGSAANIHHKNNSVSFGLRSYSAHTTSCRPGHHCSSSRTRKNKSKKWNNASNHLFAFRFECWQMSACVLLFCFSEGKPSCLDRVLGISAGCTIRLLFPL</sequence>
<gene>
    <name evidence="2" type="ORF">ECC02_011566</name>
</gene>
<protein>
    <submittedName>
        <fullName evidence="2">Uncharacterized protein</fullName>
    </submittedName>
</protein>
<name>A0A7J6XPF3_TRYCR</name>
<dbReference type="VEuPathDB" id="TriTrypDB:ECC02_011566"/>
<comment type="caution">
    <text evidence="2">The sequence shown here is derived from an EMBL/GenBank/DDBJ whole genome shotgun (WGS) entry which is preliminary data.</text>
</comment>
<feature type="region of interest" description="Disordered" evidence="1">
    <location>
        <begin position="151"/>
        <end position="170"/>
    </location>
</feature>
<feature type="compositionally biased region" description="Low complexity" evidence="1">
    <location>
        <begin position="43"/>
        <end position="58"/>
    </location>
</feature>
<dbReference type="EMBL" id="JABDHM010000279">
    <property type="protein sequence ID" value="KAF5215718.1"/>
    <property type="molecule type" value="Genomic_DNA"/>
</dbReference>
<feature type="compositionally biased region" description="Basic residues" evidence="1">
    <location>
        <begin position="73"/>
        <end position="84"/>
    </location>
</feature>
<reference evidence="2 3" key="1">
    <citation type="journal article" date="2019" name="Genome Biol. Evol.">
        <title>Nanopore Sequencing Significantly Improves Genome Assembly of the Protozoan Parasite Trypanosoma cruzi.</title>
        <authorList>
            <person name="Diaz-Viraque F."/>
            <person name="Pita S."/>
            <person name="Greif G."/>
            <person name="de Souza R.C.M."/>
            <person name="Iraola G."/>
            <person name="Robello C."/>
        </authorList>
    </citation>
    <scope>NUCLEOTIDE SEQUENCE [LARGE SCALE GENOMIC DNA]</scope>
    <source>
        <strain evidence="2 3">Berenice</strain>
    </source>
</reference>
<feature type="compositionally biased region" description="Basic and acidic residues" evidence="1">
    <location>
        <begin position="1"/>
        <end position="30"/>
    </location>
</feature>
<dbReference type="Proteomes" id="UP000583944">
    <property type="component" value="Unassembled WGS sequence"/>
</dbReference>
<proteinExistence type="predicted"/>